<sequence length="358" mass="38985">MANHNSLPLPLIDVSPFNGREASSEAQRAAVAEELARACATHGAFYLKSGEIGKLTEDARLKVFNAAQEFFALPDDVKNKIPIRAGGFTRGYIPIGGESGSQAVEVKEAFSYGYPWPSTRTPENSLQGPNEWPDASAVSPHWQKTLEEFYAGMVQVAEAVTRALSVALGMDAEYFPSFCKEGDTISLMRLFHYFPSEKADGSGLAAAGARIGSSAHTDWGFLTLVLQQEGVTGLQVADTNGEWIDVPPVAGTFIVNAGDYLSLMTRGRVKSPLHRVVTSDKERLSLVFFYYPTYEAKIPMMEKDSETASRISLFVDQSKSTSSAEQQTLSSAETIGSFGEYIANKWSQVFRDPAGYKA</sequence>
<dbReference type="PANTHER" id="PTHR47990">
    <property type="entry name" value="2-OXOGLUTARATE (2OG) AND FE(II)-DEPENDENT OXYGENASE SUPERFAMILY PROTEIN-RELATED"/>
    <property type="match status" value="1"/>
</dbReference>
<evidence type="ECO:0000256" key="1">
    <source>
        <dbReference type="RuleBase" id="RU003682"/>
    </source>
</evidence>
<dbReference type="InterPro" id="IPR050231">
    <property type="entry name" value="Iron_ascorbate_oxido_reductase"/>
</dbReference>
<keyword evidence="4" id="KW-1185">Reference proteome</keyword>
<organism evidence="3 4">
    <name type="scientific">Powellomyces hirtus</name>
    <dbReference type="NCBI Taxonomy" id="109895"/>
    <lineage>
        <taxon>Eukaryota</taxon>
        <taxon>Fungi</taxon>
        <taxon>Fungi incertae sedis</taxon>
        <taxon>Chytridiomycota</taxon>
        <taxon>Chytridiomycota incertae sedis</taxon>
        <taxon>Chytridiomycetes</taxon>
        <taxon>Spizellomycetales</taxon>
        <taxon>Powellomycetaceae</taxon>
        <taxon>Powellomyces</taxon>
    </lineage>
</organism>
<dbReference type="Gene3D" id="2.60.120.330">
    <property type="entry name" value="B-lactam Antibiotic, Isopenicillin N Synthase, Chain"/>
    <property type="match status" value="1"/>
</dbReference>
<dbReference type="InterPro" id="IPR044861">
    <property type="entry name" value="IPNS-like_FE2OG_OXY"/>
</dbReference>
<accession>A0A507EEJ9</accession>
<keyword evidence="1" id="KW-0479">Metal-binding</keyword>
<dbReference type="AlphaFoldDB" id="A0A507EEJ9"/>
<reference evidence="3 4" key="1">
    <citation type="journal article" date="2019" name="Sci. Rep.">
        <title>Comparative genomics of chytrid fungi reveal insights into the obligate biotrophic and pathogenic lifestyle of Synchytrium endobioticum.</title>
        <authorList>
            <person name="van de Vossenberg B.T.L.H."/>
            <person name="Warris S."/>
            <person name="Nguyen H.D.T."/>
            <person name="van Gent-Pelzer M.P.E."/>
            <person name="Joly D.L."/>
            <person name="van de Geest H.C."/>
            <person name="Bonants P.J.M."/>
            <person name="Smith D.S."/>
            <person name="Levesque C.A."/>
            <person name="van der Lee T.A.J."/>
        </authorList>
    </citation>
    <scope>NUCLEOTIDE SEQUENCE [LARGE SCALE GENOMIC DNA]</scope>
    <source>
        <strain evidence="3 4">CBS 809.83</strain>
    </source>
</reference>
<dbReference type="InterPro" id="IPR027443">
    <property type="entry name" value="IPNS-like_sf"/>
</dbReference>
<dbReference type="GO" id="GO:0046872">
    <property type="term" value="F:metal ion binding"/>
    <property type="evidence" value="ECO:0007669"/>
    <property type="project" value="UniProtKB-KW"/>
</dbReference>
<dbReference type="Pfam" id="PF03171">
    <property type="entry name" value="2OG-FeII_Oxy"/>
    <property type="match status" value="1"/>
</dbReference>
<comment type="similarity">
    <text evidence="1">Belongs to the iron/ascorbate-dependent oxidoreductase family.</text>
</comment>
<dbReference type="PROSITE" id="PS51471">
    <property type="entry name" value="FE2OG_OXY"/>
    <property type="match status" value="1"/>
</dbReference>
<evidence type="ECO:0000313" key="4">
    <source>
        <dbReference type="Proteomes" id="UP000318582"/>
    </source>
</evidence>
<dbReference type="GO" id="GO:0016491">
    <property type="term" value="F:oxidoreductase activity"/>
    <property type="evidence" value="ECO:0007669"/>
    <property type="project" value="UniProtKB-KW"/>
</dbReference>
<dbReference type="SUPFAM" id="SSF51197">
    <property type="entry name" value="Clavaminate synthase-like"/>
    <property type="match status" value="1"/>
</dbReference>
<proteinExistence type="inferred from homology"/>
<gene>
    <name evidence="3" type="ORF">PhCBS80983_g00531</name>
</gene>
<dbReference type="InterPro" id="IPR026992">
    <property type="entry name" value="DIOX_N"/>
</dbReference>
<dbReference type="EMBL" id="QEAQ01000003">
    <property type="protein sequence ID" value="TPX62291.1"/>
    <property type="molecule type" value="Genomic_DNA"/>
</dbReference>
<protein>
    <recommendedName>
        <fullName evidence="2">Fe2OG dioxygenase domain-containing protein</fullName>
    </recommendedName>
</protein>
<evidence type="ECO:0000259" key="2">
    <source>
        <dbReference type="PROSITE" id="PS51471"/>
    </source>
</evidence>
<feature type="domain" description="Fe2OG dioxygenase" evidence="2">
    <location>
        <begin position="184"/>
        <end position="292"/>
    </location>
</feature>
<keyword evidence="1" id="KW-0560">Oxidoreductase</keyword>
<dbReference type="InterPro" id="IPR005123">
    <property type="entry name" value="Oxoglu/Fe-dep_dioxygenase_dom"/>
</dbReference>
<dbReference type="PRINTS" id="PR00682">
    <property type="entry name" value="IPNSYNTHASE"/>
</dbReference>
<comment type="caution">
    <text evidence="3">The sequence shown here is derived from an EMBL/GenBank/DDBJ whole genome shotgun (WGS) entry which is preliminary data.</text>
</comment>
<keyword evidence="1" id="KW-0408">Iron</keyword>
<dbReference type="STRING" id="109895.A0A507EEJ9"/>
<dbReference type="Pfam" id="PF14226">
    <property type="entry name" value="DIOX_N"/>
    <property type="match status" value="1"/>
</dbReference>
<dbReference type="Proteomes" id="UP000318582">
    <property type="component" value="Unassembled WGS sequence"/>
</dbReference>
<evidence type="ECO:0000313" key="3">
    <source>
        <dbReference type="EMBL" id="TPX62291.1"/>
    </source>
</evidence>
<name>A0A507EEJ9_9FUNG</name>